<dbReference type="InterPro" id="IPR027417">
    <property type="entry name" value="P-loop_NTPase"/>
</dbReference>
<dbReference type="GO" id="GO:0005737">
    <property type="term" value="C:cytoplasm"/>
    <property type="evidence" value="ECO:0007669"/>
    <property type="project" value="UniProtKB-SubCell"/>
</dbReference>
<dbReference type="SMART" id="SM00589">
    <property type="entry name" value="PRY"/>
    <property type="match status" value="1"/>
</dbReference>
<dbReference type="InterPro" id="IPR003877">
    <property type="entry name" value="SPRY_dom"/>
</dbReference>
<dbReference type="SMART" id="SM01288">
    <property type="entry name" value="FISNA"/>
    <property type="match status" value="1"/>
</dbReference>
<dbReference type="PROSITE" id="PS50837">
    <property type="entry name" value="NACHT"/>
    <property type="match status" value="1"/>
</dbReference>
<dbReference type="Pfam" id="PF17776">
    <property type="entry name" value="NLRC4_HD2"/>
    <property type="match status" value="1"/>
</dbReference>
<evidence type="ECO:0000256" key="2">
    <source>
        <dbReference type="ARBA" id="ARBA00022490"/>
    </source>
</evidence>
<dbReference type="PANTHER" id="PTHR24106">
    <property type="entry name" value="NACHT, LRR AND CARD DOMAINS-CONTAINING"/>
    <property type="match status" value="1"/>
</dbReference>
<comment type="subcellular location">
    <subcellularLocation>
        <location evidence="1">Cytoplasm</location>
    </subcellularLocation>
</comment>
<keyword evidence="5" id="KW-0547">Nucleotide-binding</keyword>
<keyword evidence="4" id="KW-0677">Repeat</keyword>
<dbReference type="InterPro" id="IPR032675">
    <property type="entry name" value="LRR_dom_sf"/>
</dbReference>
<proteinExistence type="predicted"/>
<reference evidence="9" key="1">
    <citation type="submission" date="2025-08" db="UniProtKB">
        <authorList>
            <consortium name="Ensembl"/>
        </authorList>
    </citation>
    <scope>IDENTIFICATION</scope>
</reference>
<evidence type="ECO:0000256" key="1">
    <source>
        <dbReference type="ARBA" id="ARBA00004496"/>
    </source>
</evidence>
<dbReference type="Ensembl" id="ENSMMOT00000010174.1">
    <property type="protein sequence ID" value="ENSMMOP00000010000.1"/>
    <property type="gene ID" value="ENSMMOG00000007738.1"/>
</dbReference>
<evidence type="ECO:0008006" key="11">
    <source>
        <dbReference type="Google" id="ProtNLM"/>
    </source>
</evidence>
<dbReference type="SUPFAM" id="SSF52047">
    <property type="entry name" value="RNI-like"/>
    <property type="match status" value="1"/>
</dbReference>
<keyword evidence="10" id="KW-1185">Reference proteome</keyword>
<dbReference type="SMART" id="SM00368">
    <property type="entry name" value="LRR_RI"/>
    <property type="match status" value="3"/>
</dbReference>
<keyword evidence="6" id="KW-0067">ATP-binding</keyword>
<dbReference type="InterPro" id="IPR041075">
    <property type="entry name" value="NOD1/2_WH"/>
</dbReference>
<dbReference type="FunFam" id="3.40.50.300:FF:001524">
    <property type="entry name" value="Si:dkey-126g1.7"/>
    <property type="match status" value="1"/>
</dbReference>
<evidence type="ECO:0000256" key="5">
    <source>
        <dbReference type="ARBA" id="ARBA00022741"/>
    </source>
</evidence>
<dbReference type="Pfam" id="PF17779">
    <property type="entry name" value="WHD_NOD2"/>
    <property type="match status" value="1"/>
</dbReference>
<keyword evidence="2" id="KW-0963">Cytoplasm</keyword>
<dbReference type="InterPro" id="IPR001870">
    <property type="entry name" value="B30.2/SPRY"/>
</dbReference>
<organism evidence="9 10">
    <name type="scientific">Mola mola</name>
    <name type="common">Ocean sunfish</name>
    <name type="synonym">Tetraodon mola</name>
    <dbReference type="NCBI Taxonomy" id="94237"/>
    <lineage>
        <taxon>Eukaryota</taxon>
        <taxon>Metazoa</taxon>
        <taxon>Chordata</taxon>
        <taxon>Craniata</taxon>
        <taxon>Vertebrata</taxon>
        <taxon>Euteleostomi</taxon>
        <taxon>Actinopterygii</taxon>
        <taxon>Neopterygii</taxon>
        <taxon>Teleostei</taxon>
        <taxon>Neoteleostei</taxon>
        <taxon>Acanthomorphata</taxon>
        <taxon>Eupercaria</taxon>
        <taxon>Tetraodontiformes</taxon>
        <taxon>Molidae</taxon>
        <taxon>Mola</taxon>
    </lineage>
</organism>
<accession>A0A3Q4AYM0</accession>
<dbReference type="Gene3D" id="3.80.10.10">
    <property type="entry name" value="Ribonuclease Inhibitor"/>
    <property type="match status" value="1"/>
</dbReference>
<dbReference type="InterPro" id="IPR041267">
    <property type="entry name" value="NLRP_HD2"/>
</dbReference>
<dbReference type="SMART" id="SM00449">
    <property type="entry name" value="SPRY"/>
    <property type="match status" value="1"/>
</dbReference>
<evidence type="ECO:0000256" key="6">
    <source>
        <dbReference type="ARBA" id="ARBA00022840"/>
    </source>
</evidence>
<dbReference type="SUPFAM" id="SSF49899">
    <property type="entry name" value="Concanavalin A-like lectins/glucanases"/>
    <property type="match status" value="1"/>
</dbReference>
<reference evidence="9" key="2">
    <citation type="submission" date="2025-09" db="UniProtKB">
        <authorList>
            <consortium name="Ensembl"/>
        </authorList>
    </citation>
    <scope>IDENTIFICATION</scope>
</reference>
<dbReference type="InterPro" id="IPR013320">
    <property type="entry name" value="ConA-like_dom_sf"/>
</dbReference>
<feature type="domain" description="B30.2/SPRY" evidence="7">
    <location>
        <begin position="884"/>
        <end position="1085"/>
    </location>
</feature>
<dbReference type="GO" id="GO:0005524">
    <property type="term" value="F:ATP binding"/>
    <property type="evidence" value="ECO:0007669"/>
    <property type="project" value="UniProtKB-KW"/>
</dbReference>
<dbReference type="PROSITE" id="PS50188">
    <property type="entry name" value="B302_SPRY"/>
    <property type="match status" value="1"/>
</dbReference>
<evidence type="ECO:0000256" key="4">
    <source>
        <dbReference type="ARBA" id="ARBA00022737"/>
    </source>
</evidence>
<dbReference type="Pfam" id="PF14484">
    <property type="entry name" value="FISNA"/>
    <property type="match status" value="1"/>
</dbReference>
<dbReference type="Pfam" id="PF13765">
    <property type="entry name" value="PRY"/>
    <property type="match status" value="1"/>
</dbReference>
<evidence type="ECO:0000259" key="7">
    <source>
        <dbReference type="PROSITE" id="PS50188"/>
    </source>
</evidence>
<dbReference type="InterPro" id="IPR007111">
    <property type="entry name" value="NACHT_NTPase"/>
</dbReference>
<protein>
    <recommendedName>
        <fullName evidence="11">NACHT domain-containing protein</fullName>
    </recommendedName>
</protein>
<dbReference type="InterPro" id="IPR051261">
    <property type="entry name" value="NLR"/>
</dbReference>
<dbReference type="InterPro" id="IPR029495">
    <property type="entry name" value="NACHT-assoc"/>
</dbReference>
<evidence type="ECO:0000313" key="10">
    <source>
        <dbReference type="Proteomes" id="UP000261620"/>
    </source>
</evidence>
<dbReference type="Pfam" id="PF05729">
    <property type="entry name" value="NACHT"/>
    <property type="match status" value="1"/>
</dbReference>
<dbReference type="STRING" id="94237.ENSMMOP00000010000"/>
<evidence type="ECO:0000259" key="8">
    <source>
        <dbReference type="PROSITE" id="PS50837"/>
    </source>
</evidence>
<keyword evidence="3" id="KW-0433">Leucine-rich repeat</keyword>
<dbReference type="Proteomes" id="UP000261620">
    <property type="component" value="Unplaced"/>
</dbReference>
<sequence>MSRYAPLRCLCFCMDGHHLSKFFMNHQQSRAGELGGSQWSVCPESCNTLGFSIYGLYMSNSNPSSILFTNVSILHVLHQWSSYDVCLHDFSLGHSYKILLQLLEENIVTFVKDELKKIQSALSLDYPECLESPSGDEEQRSSRDAFMKITVDFLRRMKEDVLADRLQRGNPATVGQRELKSTLKKKFQCVFEGIAKTGNQTLLNQIYTELYLTEGGAAEVNDEHEIRQIETASRKPGRPETTIRHEDIFKPLPGREEPIRTVMTQGVAGIGKTVLTQKFTLDWAEDKANQDIHFMFPFTFRELNVLREKKYSLVELIHNFFIETKEAGICRFDEFQVVLVFDGLDECRLPLDFHNNETLTDVKERTSVDLLLTNLIRGNLLPSARLWITTRPAAANQIPPECVDRVTEVRGFTDPQKEEYFRKRFRDEEQVSRIIPHIKTSRSLHIMCHIPVFCWITATVLEDVLTTRQGGELPRTLTEMYIHFLVVQSKMKNLKYDGGAETDQHWSPESRKMMESLGKLAFEQLQKGNLIFYESDLTECGIDIRAASVYSGVFTQIFKEERGLYQDKVFCFVHLSVQEFLAALHVHLTFNNFGVNLLSEEPSTSQNSETRINESAETTFYQTAVDKAIQSPNGNLDLFLRFLLGFSLQTYETLLRGLLKQTGKSSRTNQETVEYIKKKVNESLSPERSINLFHCLNELNDCSLVEEIQQALRSGRLSTDRLSPAQWSALVFILLSSEEDLEVFDLKKYSASEEALLRLLPVVKASSKALLSCCNLSERSCEALSSVLSSSSLTELDMSNNDVGDLGVKLLSAGLKSPHCRLDTLRLSGCAITGKGCASLVSALSSNVSRLRVLDLSFNHPGDSGVKLLHAGLEDPHWRLDTLRMEPGGAHWLKAGLRKYSRDLSIDTNSVNRKIRLSDSGEATYVEVEQPYPDHPDRFDEWPQLLCRDGLTGRCYWEVEWRGHVDISVSYRQISRRGRRYDCRFGRNDGSWSLECSDDGHCVWHNNTGTTSSSSSSCCSPSASSRAAVYVDWPAGTLSFFRVSLGRLIHLHTFNTTFTEPVYPGFGFWAGWSGSVRLCSLLDWTGTGEQTKSSP</sequence>
<evidence type="ECO:0000313" key="9">
    <source>
        <dbReference type="Ensembl" id="ENSMMOP00000010000.1"/>
    </source>
</evidence>
<dbReference type="InterPro" id="IPR001611">
    <property type="entry name" value="Leu-rich_rpt"/>
</dbReference>
<dbReference type="OMA" id="AGRNSHN"/>
<dbReference type="CDD" id="cd16040">
    <property type="entry name" value="SPRY_PRY_SNTX"/>
    <property type="match status" value="1"/>
</dbReference>
<dbReference type="AlphaFoldDB" id="A0A3Q4AYM0"/>
<dbReference type="InterPro" id="IPR043136">
    <property type="entry name" value="B30.2/SPRY_sf"/>
</dbReference>
<dbReference type="InterPro" id="IPR006574">
    <property type="entry name" value="PRY"/>
</dbReference>
<dbReference type="Pfam" id="PF13516">
    <property type="entry name" value="LRR_6"/>
    <property type="match status" value="1"/>
</dbReference>
<dbReference type="Gene3D" id="3.40.50.300">
    <property type="entry name" value="P-loop containing nucleotide triphosphate hydrolases"/>
    <property type="match status" value="1"/>
</dbReference>
<feature type="domain" description="NACHT" evidence="8">
    <location>
        <begin position="260"/>
        <end position="394"/>
    </location>
</feature>
<dbReference type="Gene3D" id="2.60.120.920">
    <property type="match status" value="1"/>
</dbReference>
<name>A0A3Q4AYM0_MOLML</name>
<evidence type="ECO:0000256" key="3">
    <source>
        <dbReference type="ARBA" id="ARBA00022614"/>
    </source>
</evidence>